<dbReference type="Proteomes" id="UP000199729">
    <property type="component" value="Chromosome"/>
</dbReference>
<evidence type="ECO:0000259" key="2">
    <source>
        <dbReference type="Pfam" id="PF13472"/>
    </source>
</evidence>
<dbReference type="PANTHER" id="PTHR30383">
    <property type="entry name" value="THIOESTERASE 1/PROTEASE 1/LYSOPHOSPHOLIPASE L1"/>
    <property type="match status" value="1"/>
</dbReference>
<protein>
    <submittedName>
        <fullName evidence="3">Arylesterase</fullName>
    </submittedName>
</protein>
<keyword evidence="4" id="KW-1185">Reference proteome</keyword>
<evidence type="ECO:0000313" key="3">
    <source>
        <dbReference type="EMBL" id="ASM78084.1"/>
    </source>
</evidence>
<keyword evidence="1" id="KW-0732">Signal</keyword>
<dbReference type="InterPro" id="IPR013830">
    <property type="entry name" value="SGNH_hydro"/>
</dbReference>
<dbReference type="Pfam" id="PF13472">
    <property type="entry name" value="Lipase_GDSL_2"/>
    <property type="match status" value="1"/>
</dbReference>
<feature type="chain" id="PRO_5013166294" evidence="1">
    <location>
        <begin position="33"/>
        <end position="221"/>
    </location>
</feature>
<evidence type="ECO:0000256" key="1">
    <source>
        <dbReference type="SAM" id="SignalP"/>
    </source>
</evidence>
<sequence>MSENKQRRRRIVQGLWALGGWHFSALFGQAQAQPAQTRTLLVVGDSLSAEYGLARGSGWVALLQQRLQGRQPPWRVVNASISGETTSGGRSRFEALLRQHQPKLVLLELGGNDALRGLPLSSTQDNLRHMLQSTQTAGAKAVLLGMQVPPNYGKRYAEEFRTLFETLARSERVALVPFFLRGVADAPDPLALFQADRIHPNAQAQPLLLDNVWPVVQPLLR</sequence>
<dbReference type="PANTHER" id="PTHR30383:SF24">
    <property type="entry name" value="THIOESTERASE 1_PROTEASE 1_LYSOPHOSPHOLIPASE L1"/>
    <property type="match status" value="1"/>
</dbReference>
<dbReference type="InterPro" id="IPR036514">
    <property type="entry name" value="SGNH_hydro_sf"/>
</dbReference>
<dbReference type="AlphaFoldDB" id="A0A221KGC6"/>
<dbReference type="CDD" id="cd01822">
    <property type="entry name" value="Lysophospholipase_L1_like"/>
    <property type="match status" value="1"/>
</dbReference>
<dbReference type="Gene3D" id="3.40.50.1110">
    <property type="entry name" value="SGNH hydrolase"/>
    <property type="match status" value="1"/>
</dbReference>
<dbReference type="SUPFAM" id="SSF52266">
    <property type="entry name" value="SGNH hydrolase"/>
    <property type="match status" value="1"/>
</dbReference>
<dbReference type="GO" id="GO:0004622">
    <property type="term" value="F:phosphatidylcholine lysophospholipase activity"/>
    <property type="evidence" value="ECO:0007669"/>
    <property type="project" value="TreeGrafter"/>
</dbReference>
<dbReference type="InterPro" id="IPR051532">
    <property type="entry name" value="Ester_Hydrolysis_Enzymes"/>
</dbReference>
<dbReference type="KEGG" id="vff:VITFI_CDS2306"/>
<accession>A0A221KGC6</accession>
<proteinExistence type="predicted"/>
<feature type="domain" description="SGNH hydrolase-type esterase" evidence="2">
    <location>
        <begin position="42"/>
        <end position="204"/>
    </location>
</feature>
<organism evidence="3 4">
    <name type="scientific">Vitreoscilla filiformis</name>
    <dbReference type="NCBI Taxonomy" id="63"/>
    <lineage>
        <taxon>Bacteria</taxon>
        <taxon>Pseudomonadati</taxon>
        <taxon>Pseudomonadota</taxon>
        <taxon>Betaproteobacteria</taxon>
        <taxon>Neisseriales</taxon>
        <taxon>Neisseriaceae</taxon>
        <taxon>Vitreoscilla</taxon>
    </lineage>
</organism>
<gene>
    <name evidence="3" type="ORF">VITFI_CDS2306</name>
</gene>
<dbReference type="EMBL" id="CP022423">
    <property type="protein sequence ID" value="ASM78084.1"/>
    <property type="molecule type" value="Genomic_DNA"/>
</dbReference>
<evidence type="ECO:0000313" key="4">
    <source>
        <dbReference type="Proteomes" id="UP000199729"/>
    </source>
</evidence>
<feature type="signal peptide" evidence="1">
    <location>
        <begin position="1"/>
        <end position="32"/>
    </location>
</feature>
<dbReference type="RefSeq" id="WP_232476591.1">
    <property type="nucleotide sequence ID" value="NZ_CP022423.1"/>
</dbReference>
<reference evidence="3 4" key="1">
    <citation type="submission" date="2017-07" db="EMBL/GenBank/DDBJ databases">
        <title>Complete Genome Sequence of the cosmetic ferment Vitreoscilla filiformis (ATCC15551).</title>
        <authorList>
            <person name="Contreras S."/>
            <person name="Sagory-Zalkind P."/>
            <person name="Blanquart H."/>
            <person name="Iltis A."/>
            <person name="Morand S.C."/>
        </authorList>
    </citation>
    <scope>NUCLEOTIDE SEQUENCE [LARGE SCALE GENOMIC DNA]</scope>
    <source>
        <strain evidence="3 4">ATCC 15551</strain>
    </source>
</reference>
<name>A0A221KGC6_VITFI</name>